<comment type="subcellular location">
    <subcellularLocation>
        <location evidence="1 7">Secreted</location>
        <location evidence="1 7">Cell wall</location>
    </subcellularLocation>
</comment>
<organism evidence="8 9">
    <name type="scientific">Cyclocybe aegerita</name>
    <name type="common">Black poplar mushroom</name>
    <name type="synonym">Agrocybe aegerita</name>
    <dbReference type="NCBI Taxonomy" id="1973307"/>
    <lineage>
        <taxon>Eukaryota</taxon>
        <taxon>Fungi</taxon>
        <taxon>Dikarya</taxon>
        <taxon>Basidiomycota</taxon>
        <taxon>Agaricomycotina</taxon>
        <taxon>Agaricomycetes</taxon>
        <taxon>Agaricomycetidae</taxon>
        <taxon>Agaricales</taxon>
        <taxon>Agaricineae</taxon>
        <taxon>Bolbitiaceae</taxon>
        <taxon>Cyclocybe</taxon>
    </lineage>
</organism>
<dbReference type="Pfam" id="PF01185">
    <property type="entry name" value="Hydrophobin"/>
    <property type="match status" value="1"/>
</dbReference>
<evidence type="ECO:0000256" key="2">
    <source>
        <dbReference type="ARBA" id="ARBA00010446"/>
    </source>
</evidence>
<evidence type="ECO:0000313" key="9">
    <source>
        <dbReference type="Proteomes" id="UP000467700"/>
    </source>
</evidence>
<evidence type="ECO:0000256" key="3">
    <source>
        <dbReference type="ARBA" id="ARBA00022512"/>
    </source>
</evidence>
<dbReference type="SMART" id="SM00075">
    <property type="entry name" value="HYDRO"/>
    <property type="match status" value="1"/>
</dbReference>
<dbReference type="InterPro" id="IPR019778">
    <property type="entry name" value="Class_I_Hydrophobin_CS"/>
</dbReference>
<proteinExistence type="inferred from homology"/>
<feature type="chain" id="PRO_5035961909" description="Hydrophobin" evidence="7">
    <location>
        <begin position="20"/>
        <end position="116"/>
    </location>
</feature>
<keyword evidence="5 7" id="KW-0732">Signal</keyword>
<evidence type="ECO:0000256" key="6">
    <source>
        <dbReference type="ARBA" id="ARBA00023157"/>
    </source>
</evidence>
<accession>A0A8S0VZG0</accession>
<dbReference type="InterPro" id="IPR001338">
    <property type="entry name" value="Class_I_Hydrophobin"/>
</dbReference>
<evidence type="ECO:0000313" key="8">
    <source>
        <dbReference type="EMBL" id="CAA7263581.1"/>
    </source>
</evidence>
<comment type="similarity">
    <text evidence="2 7">Belongs to the fungal hydrophobin family.</text>
</comment>
<comment type="caution">
    <text evidence="8">The sequence shown here is derived from an EMBL/GenBank/DDBJ whole genome shotgun (WGS) entry which is preliminary data.</text>
</comment>
<evidence type="ECO:0000256" key="4">
    <source>
        <dbReference type="ARBA" id="ARBA00022525"/>
    </source>
</evidence>
<dbReference type="PROSITE" id="PS00956">
    <property type="entry name" value="HYDROPHOBIN"/>
    <property type="match status" value="1"/>
</dbReference>
<protein>
    <recommendedName>
        <fullName evidence="7">Hydrophobin</fullName>
    </recommendedName>
</protein>
<keyword evidence="3 7" id="KW-0134">Cell wall</keyword>
<evidence type="ECO:0000256" key="7">
    <source>
        <dbReference type="RuleBase" id="RU365009"/>
    </source>
</evidence>
<dbReference type="CDD" id="cd23507">
    <property type="entry name" value="hydrophobin_I"/>
    <property type="match status" value="1"/>
</dbReference>
<dbReference type="OrthoDB" id="4225815at2759"/>
<dbReference type="GO" id="GO:0005199">
    <property type="term" value="F:structural constituent of cell wall"/>
    <property type="evidence" value="ECO:0007669"/>
    <property type="project" value="InterPro"/>
</dbReference>
<keyword evidence="4 7" id="KW-0964">Secreted</keyword>
<dbReference type="GO" id="GO:0009277">
    <property type="term" value="C:fungal-type cell wall"/>
    <property type="evidence" value="ECO:0007669"/>
    <property type="project" value="InterPro"/>
</dbReference>
<gene>
    <name evidence="8" type="ORF">AAE3_LOCUS5858</name>
</gene>
<feature type="signal peptide" evidence="7">
    <location>
        <begin position="1"/>
        <end position="19"/>
    </location>
</feature>
<name>A0A8S0VZG0_CYCAE</name>
<evidence type="ECO:0000256" key="5">
    <source>
        <dbReference type="ARBA" id="ARBA00022729"/>
    </source>
</evidence>
<sequence length="116" mass="11303">MFSKIALFTVAAMAAFVAASPAPGGSEGGIHNSCNTGPVQCCNSLHKKESKDANILAALVGVAVDSVGAYVGAQCSPITAIGLGSGASCGSQPVCCSNNSFNGVVAIGCSPINVNV</sequence>
<keyword evidence="6 7" id="KW-1015">Disulfide bond</keyword>
<reference evidence="8 9" key="1">
    <citation type="submission" date="2020-01" db="EMBL/GenBank/DDBJ databases">
        <authorList>
            <person name="Gupta K D."/>
        </authorList>
    </citation>
    <scope>NUCLEOTIDE SEQUENCE [LARGE SCALE GENOMIC DNA]</scope>
</reference>
<evidence type="ECO:0000256" key="1">
    <source>
        <dbReference type="ARBA" id="ARBA00004191"/>
    </source>
</evidence>
<dbReference type="EMBL" id="CACVBS010000040">
    <property type="protein sequence ID" value="CAA7263581.1"/>
    <property type="molecule type" value="Genomic_DNA"/>
</dbReference>
<keyword evidence="9" id="KW-1185">Reference proteome</keyword>
<dbReference type="Proteomes" id="UP000467700">
    <property type="component" value="Unassembled WGS sequence"/>
</dbReference>
<dbReference type="AlphaFoldDB" id="A0A8S0VZG0"/>